<dbReference type="GO" id="GO:0005783">
    <property type="term" value="C:endoplasmic reticulum"/>
    <property type="evidence" value="ECO:0007669"/>
    <property type="project" value="TreeGrafter"/>
</dbReference>
<evidence type="ECO:0000256" key="8">
    <source>
        <dbReference type="ARBA" id="ARBA00023315"/>
    </source>
</evidence>
<evidence type="ECO:0000256" key="10">
    <source>
        <dbReference type="ARBA" id="ARBA00048048"/>
    </source>
</evidence>
<evidence type="ECO:0000256" key="1">
    <source>
        <dbReference type="ARBA" id="ARBA00004141"/>
    </source>
</evidence>
<evidence type="ECO:0000256" key="9">
    <source>
        <dbReference type="ARBA" id="ARBA00038298"/>
    </source>
</evidence>
<dbReference type="OrthoDB" id="1436450at2759"/>
<dbReference type="GO" id="GO:0005794">
    <property type="term" value="C:Golgi apparatus"/>
    <property type="evidence" value="ECO:0007669"/>
    <property type="project" value="TreeGrafter"/>
</dbReference>
<gene>
    <name evidence="14" type="ORF">PsYK624_050720</name>
</gene>
<evidence type="ECO:0000256" key="11">
    <source>
        <dbReference type="RuleBase" id="RU079119"/>
    </source>
</evidence>
<dbReference type="AlphaFoldDB" id="A0A9P3G7S3"/>
<comment type="similarity">
    <text evidence="9">Belongs to the DHHC palmitoyltransferase family. PFA5 subfamily.</text>
</comment>
<dbReference type="EC" id="2.3.1.225" evidence="11"/>
<keyword evidence="3 11" id="KW-0812">Transmembrane</keyword>
<evidence type="ECO:0000259" key="13">
    <source>
        <dbReference type="Pfam" id="PF01529"/>
    </source>
</evidence>
<comment type="subcellular location">
    <subcellularLocation>
        <location evidence="1">Membrane</location>
        <topology evidence="1">Multi-pass membrane protein</topology>
    </subcellularLocation>
</comment>
<feature type="transmembrane region" description="Helical" evidence="11">
    <location>
        <begin position="41"/>
        <end position="63"/>
    </location>
</feature>
<dbReference type="GO" id="GO:0019706">
    <property type="term" value="F:protein-cysteine S-palmitoyltransferase activity"/>
    <property type="evidence" value="ECO:0007669"/>
    <property type="project" value="UniProtKB-EC"/>
</dbReference>
<evidence type="ECO:0000313" key="14">
    <source>
        <dbReference type="EMBL" id="GJE88984.1"/>
    </source>
</evidence>
<keyword evidence="6" id="KW-0564">Palmitate</keyword>
<keyword evidence="5 11" id="KW-0472">Membrane</keyword>
<keyword evidence="15" id="KW-1185">Reference proteome</keyword>
<dbReference type="InterPro" id="IPR001594">
    <property type="entry name" value="Palmitoyltrfase_DHHC"/>
</dbReference>
<dbReference type="Pfam" id="PF01529">
    <property type="entry name" value="DHHC"/>
    <property type="match status" value="1"/>
</dbReference>
<comment type="domain">
    <text evidence="11">The DHHC domain is required for palmitoyltransferase activity.</text>
</comment>
<reference evidence="14 15" key="1">
    <citation type="submission" date="2021-08" db="EMBL/GenBank/DDBJ databases">
        <title>Draft Genome Sequence of Phanerochaete sordida strain YK-624.</title>
        <authorList>
            <person name="Mori T."/>
            <person name="Dohra H."/>
            <person name="Suzuki T."/>
            <person name="Kawagishi H."/>
            <person name="Hirai H."/>
        </authorList>
    </citation>
    <scope>NUCLEOTIDE SEQUENCE [LARGE SCALE GENOMIC DNA]</scope>
    <source>
        <strain evidence="14 15">YK-624</strain>
    </source>
</reference>
<accession>A0A9P3G7S3</accession>
<comment type="caution">
    <text evidence="14">The sequence shown here is derived from an EMBL/GenBank/DDBJ whole genome shotgun (WGS) entry which is preliminary data.</text>
</comment>
<dbReference type="GO" id="GO:0016020">
    <property type="term" value="C:membrane"/>
    <property type="evidence" value="ECO:0007669"/>
    <property type="project" value="UniProtKB-SubCell"/>
</dbReference>
<feature type="domain" description="Palmitoyltransferase DHHC" evidence="13">
    <location>
        <begin position="228"/>
        <end position="348"/>
    </location>
</feature>
<dbReference type="Proteomes" id="UP000703269">
    <property type="component" value="Unassembled WGS sequence"/>
</dbReference>
<keyword evidence="4 11" id="KW-1133">Transmembrane helix</keyword>
<evidence type="ECO:0000256" key="4">
    <source>
        <dbReference type="ARBA" id="ARBA00022989"/>
    </source>
</evidence>
<evidence type="ECO:0000256" key="5">
    <source>
        <dbReference type="ARBA" id="ARBA00023136"/>
    </source>
</evidence>
<comment type="catalytic activity">
    <reaction evidence="10 11">
        <text>L-cysteinyl-[protein] + hexadecanoyl-CoA = S-hexadecanoyl-L-cysteinyl-[protein] + CoA</text>
        <dbReference type="Rhea" id="RHEA:36683"/>
        <dbReference type="Rhea" id="RHEA-COMP:10131"/>
        <dbReference type="Rhea" id="RHEA-COMP:11032"/>
        <dbReference type="ChEBI" id="CHEBI:29950"/>
        <dbReference type="ChEBI" id="CHEBI:57287"/>
        <dbReference type="ChEBI" id="CHEBI:57379"/>
        <dbReference type="ChEBI" id="CHEBI:74151"/>
        <dbReference type="EC" id="2.3.1.225"/>
    </reaction>
</comment>
<keyword evidence="8 11" id="KW-0012">Acyltransferase</keyword>
<feature type="region of interest" description="Disordered" evidence="12">
    <location>
        <begin position="424"/>
        <end position="448"/>
    </location>
</feature>
<name>A0A9P3G7S3_9APHY</name>
<evidence type="ECO:0000256" key="12">
    <source>
        <dbReference type="SAM" id="MobiDB-lite"/>
    </source>
</evidence>
<evidence type="ECO:0000256" key="6">
    <source>
        <dbReference type="ARBA" id="ARBA00023139"/>
    </source>
</evidence>
<dbReference type="PROSITE" id="PS50216">
    <property type="entry name" value="DHHC"/>
    <property type="match status" value="1"/>
</dbReference>
<keyword evidence="7" id="KW-0449">Lipoprotein</keyword>
<dbReference type="PANTHER" id="PTHR22883">
    <property type="entry name" value="ZINC FINGER DHHC DOMAIN CONTAINING PROTEIN"/>
    <property type="match status" value="1"/>
</dbReference>
<feature type="compositionally biased region" description="Polar residues" evidence="12">
    <location>
        <begin position="155"/>
        <end position="165"/>
    </location>
</feature>
<proteinExistence type="inferred from homology"/>
<feature type="transmembrane region" description="Helical" evidence="11">
    <location>
        <begin position="274"/>
        <end position="298"/>
    </location>
</feature>
<feature type="transmembrane region" description="Helical" evidence="11">
    <location>
        <begin position="310"/>
        <end position="330"/>
    </location>
</feature>
<evidence type="ECO:0000256" key="2">
    <source>
        <dbReference type="ARBA" id="ARBA00022679"/>
    </source>
</evidence>
<evidence type="ECO:0000313" key="15">
    <source>
        <dbReference type="Proteomes" id="UP000703269"/>
    </source>
</evidence>
<organism evidence="14 15">
    <name type="scientific">Phanerochaete sordida</name>
    <dbReference type="NCBI Taxonomy" id="48140"/>
    <lineage>
        <taxon>Eukaryota</taxon>
        <taxon>Fungi</taxon>
        <taxon>Dikarya</taxon>
        <taxon>Basidiomycota</taxon>
        <taxon>Agaricomycotina</taxon>
        <taxon>Agaricomycetes</taxon>
        <taxon>Polyporales</taxon>
        <taxon>Phanerochaetaceae</taxon>
        <taxon>Phanerochaete</taxon>
    </lineage>
</organism>
<dbReference type="EMBL" id="BPQB01000011">
    <property type="protein sequence ID" value="GJE88984.1"/>
    <property type="molecule type" value="Genomic_DNA"/>
</dbReference>
<protein>
    <recommendedName>
        <fullName evidence="11">Palmitoyltransferase</fullName>
        <ecNumber evidence="11">2.3.1.225</ecNumber>
    </recommendedName>
</protein>
<sequence>MAKDGEGATNPPQGKCCGVVQEAAAKGTERRNKRREKAQPWIVLKLTIGLTLGIIGYASYVYIGRFCVPMIKRSKSILGGRRFGIPFLVIFCILLAMMLWSYAMIVIVSPGKARDHVEPSPEPPPRQNPVPDWWDSSSDLGHGPGQFEYRGATEGAQSNGSTTLESHAPPSEKPGRQRDDNVGDASAIPAVQQARVRNEINANGHGETSGLPAGLTRRPPMNPALLPEWRYCYKDGFVKPPRAHHCRACGTCILKYDHHCPWIGQCVGARNHKFFVVFLEWAAVFCMWTFATLVAGAVQEGRDGDLDAQYIVIIALSGLFILFTLTLLATHVRLIILNTSTVESLNKQYMTEREKALLARQFSWHQFGAKRRVRKQWDRDWGNPYTEGNLWWLGSYRENWESVMGHSKWGWFLPIGRSPQDGVNWTPNPRFHSDGRPRPRSQWPAELR</sequence>
<dbReference type="GO" id="GO:0006612">
    <property type="term" value="P:protein targeting to membrane"/>
    <property type="evidence" value="ECO:0007669"/>
    <property type="project" value="TreeGrafter"/>
</dbReference>
<feature type="transmembrane region" description="Helical" evidence="11">
    <location>
        <begin position="83"/>
        <end position="108"/>
    </location>
</feature>
<dbReference type="InterPro" id="IPR039859">
    <property type="entry name" value="PFA4/ZDH16/20/ERF2-like"/>
</dbReference>
<evidence type="ECO:0000256" key="7">
    <source>
        <dbReference type="ARBA" id="ARBA00023288"/>
    </source>
</evidence>
<evidence type="ECO:0000256" key="3">
    <source>
        <dbReference type="ARBA" id="ARBA00022692"/>
    </source>
</evidence>
<keyword evidence="2 11" id="KW-0808">Transferase</keyword>
<feature type="region of interest" description="Disordered" evidence="12">
    <location>
        <begin position="113"/>
        <end position="183"/>
    </location>
</feature>
<dbReference type="PANTHER" id="PTHR22883:SF23">
    <property type="entry name" value="PALMITOYLTRANSFERASE ZDHHC6"/>
    <property type="match status" value="1"/>
</dbReference>